<keyword evidence="1" id="KW-0812">Transmembrane</keyword>
<evidence type="ECO:0000313" key="2">
    <source>
        <dbReference type="EMBL" id="KAL2061521.1"/>
    </source>
</evidence>
<organism evidence="2 3">
    <name type="scientific">Oculimacula yallundae</name>
    <dbReference type="NCBI Taxonomy" id="86028"/>
    <lineage>
        <taxon>Eukaryota</taxon>
        <taxon>Fungi</taxon>
        <taxon>Dikarya</taxon>
        <taxon>Ascomycota</taxon>
        <taxon>Pezizomycotina</taxon>
        <taxon>Leotiomycetes</taxon>
        <taxon>Helotiales</taxon>
        <taxon>Ploettnerulaceae</taxon>
        <taxon>Oculimacula</taxon>
    </lineage>
</organism>
<sequence>MRKPEVKHENNDVISEASVDPKQGQHYLVKLFKSFSDDHVAAIPALTIYHTRYTSEREKEEVHLVILDLFKKVKALHTLAIFLLGFQSVLPIATICRTGATLKKLRVVDITRCGTDPTSYDDLRELKEHCPLLEDLQINLPMFPYKDLKDFPDRLTFKAQESLELLSEFRNLVKLSLFCEQSLGTLDPMDSSSTDPDYDDAENIMETLHKNKCGNPFEKLSITLDRSFRPKNWRRPAGGGLNATRAKFHWSARRKFHCKLGDEGQYMSWVSEGSDRVEELPDESEEQRMKANTEWLKYHEAYGDRAPVREARNLYSIGWLHVDSDTHTNGYEKWKRGECKKGKALFTLNSGAKNRESKSEAFLVKLGIVRKKAKV</sequence>
<feature type="transmembrane region" description="Helical" evidence="1">
    <location>
        <begin position="75"/>
        <end position="96"/>
    </location>
</feature>
<keyword evidence="1" id="KW-0472">Membrane</keyword>
<gene>
    <name evidence="2" type="ORF">VTL71DRAFT_6898</name>
</gene>
<dbReference type="EMBL" id="JAZHXI010000018">
    <property type="protein sequence ID" value="KAL2061521.1"/>
    <property type="molecule type" value="Genomic_DNA"/>
</dbReference>
<proteinExistence type="predicted"/>
<comment type="caution">
    <text evidence="2">The sequence shown here is derived from an EMBL/GenBank/DDBJ whole genome shotgun (WGS) entry which is preliminary data.</text>
</comment>
<name>A0ABR4BWC0_9HELO</name>
<evidence type="ECO:0000313" key="3">
    <source>
        <dbReference type="Proteomes" id="UP001595075"/>
    </source>
</evidence>
<protein>
    <submittedName>
        <fullName evidence="2">Uncharacterized protein</fullName>
    </submittedName>
</protein>
<reference evidence="2 3" key="1">
    <citation type="journal article" date="2024" name="Commun. Biol.">
        <title>Comparative genomic analysis of thermophilic fungi reveals convergent evolutionary adaptations and gene losses.</title>
        <authorList>
            <person name="Steindorff A.S."/>
            <person name="Aguilar-Pontes M.V."/>
            <person name="Robinson A.J."/>
            <person name="Andreopoulos B."/>
            <person name="LaButti K."/>
            <person name="Kuo A."/>
            <person name="Mondo S."/>
            <person name="Riley R."/>
            <person name="Otillar R."/>
            <person name="Haridas S."/>
            <person name="Lipzen A."/>
            <person name="Grimwood J."/>
            <person name="Schmutz J."/>
            <person name="Clum A."/>
            <person name="Reid I.D."/>
            <person name="Moisan M.C."/>
            <person name="Butler G."/>
            <person name="Nguyen T.T.M."/>
            <person name="Dewar K."/>
            <person name="Conant G."/>
            <person name="Drula E."/>
            <person name="Henrissat B."/>
            <person name="Hansel C."/>
            <person name="Singer S."/>
            <person name="Hutchinson M.I."/>
            <person name="de Vries R.P."/>
            <person name="Natvig D.O."/>
            <person name="Powell A.J."/>
            <person name="Tsang A."/>
            <person name="Grigoriev I.V."/>
        </authorList>
    </citation>
    <scope>NUCLEOTIDE SEQUENCE [LARGE SCALE GENOMIC DNA]</scope>
    <source>
        <strain evidence="2 3">CBS 494.80</strain>
    </source>
</reference>
<accession>A0ABR4BWC0</accession>
<dbReference type="Proteomes" id="UP001595075">
    <property type="component" value="Unassembled WGS sequence"/>
</dbReference>
<evidence type="ECO:0000256" key="1">
    <source>
        <dbReference type="SAM" id="Phobius"/>
    </source>
</evidence>
<keyword evidence="1" id="KW-1133">Transmembrane helix</keyword>
<keyword evidence="3" id="KW-1185">Reference proteome</keyword>